<dbReference type="GO" id="GO:0032153">
    <property type="term" value="C:cell division site"/>
    <property type="evidence" value="ECO:0007669"/>
    <property type="project" value="TreeGrafter"/>
</dbReference>
<dbReference type="HAMAP" id="MF_01092">
    <property type="entry name" value="ZapD"/>
    <property type="match status" value="1"/>
</dbReference>
<reference evidence="5" key="1">
    <citation type="submission" date="2018-06" db="EMBL/GenBank/DDBJ databases">
        <authorList>
            <person name="Zhirakovskaya E."/>
        </authorList>
    </citation>
    <scope>NUCLEOTIDE SEQUENCE</scope>
</reference>
<evidence type="ECO:0000256" key="4">
    <source>
        <dbReference type="ARBA" id="ARBA00023306"/>
    </source>
</evidence>
<organism evidence="5">
    <name type="scientific">hydrothermal vent metagenome</name>
    <dbReference type="NCBI Taxonomy" id="652676"/>
    <lineage>
        <taxon>unclassified sequences</taxon>
        <taxon>metagenomes</taxon>
        <taxon>ecological metagenomes</taxon>
    </lineage>
</organism>
<dbReference type="InterPro" id="IPR036268">
    <property type="entry name" value="ZapD_sf"/>
</dbReference>
<dbReference type="NCBIfam" id="NF003656">
    <property type="entry name" value="PRK05287.1-4"/>
    <property type="match status" value="1"/>
</dbReference>
<proteinExistence type="inferred from homology"/>
<dbReference type="InterPro" id="IPR027462">
    <property type="entry name" value="ZapD_C"/>
</dbReference>
<dbReference type="Gene3D" id="1.10.3900.10">
    <property type="entry name" value="YacF-like"/>
    <property type="match status" value="1"/>
</dbReference>
<gene>
    <name evidence="5" type="ORF">MNBD_GAMMA19-306</name>
</gene>
<evidence type="ECO:0008006" key="6">
    <source>
        <dbReference type="Google" id="ProtNLM"/>
    </source>
</evidence>
<name>A0A3B1B6Y5_9ZZZZ</name>
<evidence type="ECO:0000256" key="2">
    <source>
        <dbReference type="ARBA" id="ARBA00022618"/>
    </source>
</evidence>
<dbReference type="Gene3D" id="2.60.440.10">
    <property type="entry name" value="YacF-like domains"/>
    <property type="match status" value="1"/>
</dbReference>
<dbReference type="GO" id="GO:0000917">
    <property type="term" value="P:division septum assembly"/>
    <property type="evidence" value="ECO:0007669"/>
    <property type="project" value="UniProtKB-KW"/>
</dbReference>
<evidence type="ECO:0000313" key="5">
    <source>
        <dbReference type="EMBL" id="VAX02075.1"/>
    </source>
</evidence>
<dbReference type="PANTHER" id="PTHR39455">
    <property type="entry name" value="CELL DIVISION PROTEIN ZAPD"/>
    <property type="match status" value="1"/>
</dbReference>
<accession>A0A3B1B6Y5</accession>
<keyword evidence="3" id="KW-0717">Septation</keyword>
<dbReference type="SUPFAM" id="SSF160950">
    <property type="entry name" value="YacF-like"/>
    <property type="match status" value="1"/>
</dbReference>
<sequence>MPNVTTATIYEHPLNERLRFFLRLEFLFRLARHSLRDDAVWDSHNSLTALLEILNIVSRIDMKTEVIKELDRINNTLTALTQTPGVNTDTLSQLLTTLGGFKTQLHNMDGQLAQELRENELFKLVIQRSGIPGGLCDFDLPPYRHWLKQPAEVRIEKLRYWLGTLDTLRLSVELMLKLIRESATAVPQMATGGNYQQNLDTGTPYQLIRIWLPADSPHFVEISAGKHRFTARFLNASDTIRPTQTDADVEFHISCCAL</sequence>
<protein>
    <recommendedName>
        <fullName evidence="6">Cell division protein ZapD</fullName>
    </recommendedName>
</protein>
<keyword evidence="4" id="KW-0131">Cell cycle</keyword>
<keyword evidence="1" id="KW-0963">Cytoplasm</keyword>
<dbReference type="PANTHER" id="PTHR39455:SF1">
    <property type="entry name" value="CELL DIVISION PROTEIN ZAPD"/>
    <property type="match status" value="1"/>
</dbReference>
<dbReference type="AlphaFoldDB" id="A0A3B1B6Y5"/>
<keyword evidence="2" id="KW-0132">Cell division</keyword>
<dbReference type="Pfam" id="PF07072">
    <property type="entry name" value="ZapD"/>
    <property type="match status" value="1"/>
</dbReference>
<dbReference type="GO" id="GO:0043093">
    <property type="term" value="P:FtsZ-dependent cytokinesis"/>
    <property type="evidence" value="ECO:0007669"/>
    <property type="project" value="TreeGrafter"/>
</dbReference>
<evidence type="ECO:0000256" key="3">
    <source>
        <dbReference type="ARBA" id="ARBA00023210"/>
    </source>
</evidence>
<dbReference type="InterPro" id="IPR009777">
    <property type="entry name" value="ZapD"/>
</dbReference>
<evidence type="ECO:0000256" key="1">
    <source>
        <dbReference type="ARBA" id="ARBA00022490"/>
    </source>
</evidence>
<dbReference type="EMBL" id="UOFV01000286">
    <property type="protein sequence ID" value="VAX02075.1"/>
    <property type="molecule type" value="Genomic_DNA"/>
</dbReference>